<gene>
    <name evidence="2" type="ordered locus">Thicy_0920</name>
</gene>
<dbReference type="AlphaFoldDB" id="F6DCV1"/>
<dbReference type="EMBL" id="CP002776">
    <property type="protein sequence ID" value="AEG31687.1"/>
    <property type="molecule type" value="Genomic_DNA"/>
</dbReference>
<reference evidence="2 3" key="1">
    <citation type="submission" date="2011-05" db="EMBL/GenBank/DDBJ databases">
        <title>Complete sequence of Thioalkalimicrobium cyclicum ALM1.</title>
        <authorList>
            <consortium name="US DOE Joint Genome Institute"/>
            <person name="Lucas S."/>
            <person name="Han J."/>
            <person name="Lapidus A."/>
            <person name="Cheng J.-F."/>
            <person name="Goodwin L."/>
            <person name="Pitluck S."/>
            <person name="Peters L."/>
            <person name="Mikhailova N."/>
            <person name="Davenport K."/>
            <person name="Han C."/>
            <person name="Tapia R."/>
            <person name="Land M."/>
            <person name="Hauser L."/>
            <person name="Kyrpides N."/>
            <person name="Ivanova N."/>
            <person name="Pagani I."/>
            <person name="Kappler U."/>
            <person name="Woyke T."/>
        </authorList>
    </citation>
    <scope>NUCLEOTIDE SEQUENCE [LARGE SCALE GENOMIC DNA]</scope>
    <source>
        <strain evidence="3">DSM 14477 / JCM 11371 / ALM1</strain>
    </source>
</reference>
<evidence type="ECO:0000313" key="2">
    <source>
        <dbReference type="EMBL" id="AEG31687.1"/>
    </source>
</evidence>
<dbReference type="eggNOG" id="COG0510">
    <property type="taxonomic scope" value="Bacteria"/>
</dbReference>
<dbReference type="OrthoDB" id="5392197at2"/>
<sequence>MNRRLALKTLTAHKKYFGAISTDHIDYFLKNNLPSHYAAKSDLVFGGGWSNLMRYSDVAKFYNDHIFYTMSVFSVCGLVSYPKYNYAEFIGKGAGKNTLNSYRKVTLENGEVKFEKVYKNNSDDLIKLKFFQEVAYNVISQDFKVPYADLVIGEVGTLAYFDWIDNVKPIDRRNILGFYSKFRSAAKHIAIPDHYSKNEVIYDFTREPMYQSGLKAAESWLIKHNFDSKDTLLLNHLSLYLKDTPSSERLFTHGDLAPVNLLQEDGVFDFDRCGYYPSSYELAFLCSKSLSFESLAQLDLELDMHIQDLSEINKIGFYFFAFIFYSRKIGIESSDAFLKELWVAVNRKAKGAGLEI</sequence>
<dbReference type="Proteomes" id="UP000009232">
    <property type="component" value="Chromosome"/>
</dbReference>
<dbReference type="KEGG" id="tcy:Thicy_0920"/>
<dbReference type="RefSeq" id="WP_013835465.1">
    <property type="nucleotide sequence ID" value="NC_015581.1"/>
</dbReference>
<protein>
    <submittedName>
        <fullName evidence="2">Aminoglycoside phosphotransferase</fullName>
    </submittedName>
</protein>
<dbReference type="GO" id="GO:0016740">
    <property type="term" value="F:transferase activity"/>
    <property type="evidence" value="ECO:0007669"/>
    <property type="project" value="UniProtKB-KW"/>
</dbReference>
<dbReference type="InterPro" id="IPR011009">
    <property type="entry name" value="Kinase-like_dom_sf"/>
</dbReference>
<organism evidence="2 3">
    <name type="scientific">Thiomicrospira cyclica (strain DSM 14477 / JCM 11371 / ALM1)</name>
    <name type="common">Thioalkalimicrobium cyclicum</name>
    <dbReference type="NCBI Taxonomy" id="717773"/>
    <lineage>
        <taxon>Bacteria</taxon>
        <taxon>Pseudomonadati</taxon>
        <taxon>Pseudomonadota</taxon>
        <taxon>Gammaproteobacteria</taxon>
        <taxon>Thiotrichales</taxon>
        <taxon>Piscirickettsiaceae</taxon>
        <taxon>Thiomicrospira</taxon>
    </lineage>
</organism>
<dbReference type="HOGENOM" id="CLU_778305_0_0_6"/>
<dbReference type="Pfam" id="PF01636">
    <property type="entry name" value="APH"/>
    <property type="match status" value="1"/>
</dbReference>
<keyword evidence="2" id="KW-0808">Transferase</keyword>
<evidence type="ECO:0000313" key="3">
    <source>
        <dbReference type="Proteomes" id="UP000009232"/>
    </source>
</evidence>
<name>F6DCV1_THICA</name>
<dbReference type="STRING" id="717773.Thicy_0920"/>
<dbReference type="SUPFAM" id="SSF56112">
    <property type="entry name" value="Protein kinase-like (PK-like)"/>
    <property type="match status" value="1"/>
</dbReference>
<proteinExistence type="predicted"/>
<evidence type="ECO:0000259" key="1">
    <source>
        <dbReference type="Pfam" id="PF01636"/>
    </source>
</evidence>
<dbReference type="InterPro" id="IPR002575">
    <property type="entry name" value="Aminoglycoside_PTrfase"/>
</dbReference>
<accession>F6DCV1</accession>
<feature type="domain" description="Aminoglycoside phosphotransferase" evidence="1">
    <location>
        <begin position="234"/>
        <end position="298"/>
    </location>
</feature>
<keyword evidence="3" id="KW-1185">Reference proteome</keyword>